<dbReference type="OrthoDB" id="9806643at2"/>
<keyword evidence="8" id="KW-1185">Reference proteome</keyword>
<evidence type="ECO:0000313" key="7">
    <source>
        <dbReference type="EMBL" id="OWT55685.1"/>
    </source>
</evidence>
<comment type="function">
    <text evidence="6">Specifically methylates the pseudouridine at position 1915 (m3Psi1915) in 23S rRNA.</text>
</comment>
<proteinExistence type="inferred from homology"/>
<dbReference type="EC" id="2.1.1.177" evidence="6"/>
<comment type="subcellular location">
    <subcellularLocation>
        <location evidence="6">Cytoplasm</location>
    </subcellularLocation>
</comment>
<keyword evidence="6" id="KW-0963">Cytoplasm</keyword>
<dbReference type="HAMAP" id="MF_00658">
    <property type="entry name" value="23SrRNA_methyltr_H"/>
    <property type="match status" value="1"/>
</dbReference>
<evidence type="ECO:0000256" key="2">
    <source>
        <dbReference type="ARBA" id="ARBA00022603"/>
    </source>
</evidence>
<dbReference type="PIRSF" id="PIRSF004505">
    <property type="entry name" value="MT_bac"/>
    <property type="match status" value="1"/>
</dbReference>
<evidence type="ECO:0000256" key="1">
    <source>
        <dbReference type="ARBA" id="ARBA00022552"/>
    </source>
</evidence>
<dbReference type="AlphaFoldDB" id="A0A225M2X3"/>
<dbReference type="CDD" id="cd18081">
    <property type="entry name" value="RlmH-like"/>
    <property type="match status" value="1"/>
</dbReference>
<evidence type="ECO:0000256" key="3">
    <source>
        <dbReference type="ARBA" id="ARBA00022679"/>
    </source>
</evidence>
<dbReference type="EMBL" id="NJIH01000012">
    <property type="protein sequence ID" value="OWT55685.1"/>
    <property type="molecule type" value="Genomic_DNA"/>
</dbReference>
<dbReference type="GO" id="GO:0070038">
    <property type="term" value="F:rRNA (pseudouridine-N3-)-methyltransferase activity"/>
    <property type="evidence" value="ECO:0007669"/>
    <property type="project" value="UniProtKB-UniRule"/>
</dbReference>
<feature type="binding site" evidence="6">
    <location>
        <position position="73"/>
    </location>
    <ligand>
        <name>S-adenosyl-L-methionine</name>
        <dbReference type="ChEBI" id="CHEBI:59789"/>
    </ligand>
</feature>
<dbReference type="Proteomes" id="UP000214603">
    <property type="component" value="Unassembled WGS sequence"/>
</dbReference>
<evidence type="ECO:0000313" key="8">
    <source>
        <dbReference type="Proteomes" id="UP000214603"/>
    </source>
</evidence>
<keyword evidence="3 6" id="KW-0808">Transferase</keyword>
<dbReference type="PANTHER" id="PTHR33603">
    <property type="entry name" value="METHYLTRANSFERASE"/>
    <property type="match status" value="1"/>
</dbReference>
<keyword evidence="2 6" id="KW-0489">Methyltransferase</keyword>
<dbReference type="InterPro" id="IPR003742">
    <property type="entry name" value="RlmH-like"/>
</dbReference>
<feature type="binding site" evidence="6">
    <location>
        <position position="104"/>
    </location>
    <ligand>
        <name>S-adenosyl-L-methionine</name>
        <dbReference type="ChEBI" id="CHEBI:59789"/>
    </ligand>
</feature>
<keyword evidence="1 6" id="KW-0698">rRNA processing</keyword>
<name>A0A225M2X3_9BURK</name>
<organism evidence="7 8">
    <name type="scientific">Candidimonas nitroreducens</name>
    <dbReference type="NCBI Taxonomy" id="683354"/>
    <lineage>
        <taxon>Bacteria</taxon>
        <taxon>Pseudomonadati</taxon>
        <taxon>Pseudomonadota</taxon>
        <taxon>Betaproteobacteria</taxon>
        <taxon>Burkholderiales</taxon>
        <taxon>Alcaligenaceae</taxon>
        <taxon>Candidimonas</taxon>
    </lineage>
</organism>
<feature type="binding site" evidence="6">
    <location>
        <begin position="123"/>
        <end position="128"/>
    </location>
    <ligand>
        <name>S-adenosyl-L-methionine</name>
        <dbReference type="ChEBI" id="CHEBI:59789"/>
    </ligand>
</feature>
<dbReference type="RefSeq" id="WP_088605259.1">
    <property type="nucleotide sequence ID" value="NZ_NJIH01000012.1"/>
</dbReference>
<comment type="caution">
    <text evidence="7">The sequence shown here is derived from an EMBL/GenBank/DDBJ whole genome shotgun (WGS) entry which is preliminary data.</text>
</comment>
<comment type="subunit">
    <text evidence="6">Homodimer.</text>
</comment>
<comment type="similarity">
    <text evidence="5 6">Belongs to the RNA methyltransferase RlmH family.</text>
</comment>
<accession>A0A225M2X3</accession>
<dbReference type="GO" id="GO:0005737">
    <property type="term" value="C:cytoplasm"/>
    <property type="evidence" value="ECO:0007669"/>
    <property type="project" value="UniProtKB-SubCell"/>
</dbReference>
<dbReference type="SUPFAM" id="SSF75217">
    <property type="entry name" value="alpha/beta knot"/>
    <property type="match status" value="1"/>
</dbReference>
<evidence type="ECO:0000256" key="4">
    <source>
        <dbReference type="ARBA" id="ARBA00022691"/>
    </source>
</evidence>
<protein>
    <recommendedName>
        <fullName evidence="6">Ribosomal RNA large subunit methyltransferase H</fullName>
        <ecNumber evidence="6">2.1.1.177</ecNumber>
    </recommendedName>
    <alternativeName>
        <fullName evidence="6">23S rRNA (pseudouridine1915-N3)-methyltransferase</fullName>
    </alternativeName>
    <alternativeName>
        <fullName evidence="6">23S rRNA m3Psi1915 methyltransferase</fullName>
    </alternativeName>
    <alternativeName>
        <fullName evidence="6">rRNA (pseudouridine-N3-)-methyltransferase RlmH</fullName>
    </alternativeName>
</protein>
<evidence type="ECO:0000256" key="5">
    <source>
        <dbReference type="ARBA" id="ARBA00038303"/>
    </source>
</evidence>
<dbReference type="InterPro" id="IPR029028">
    <property type="entry name" value="Alpha/beta_knot_MTases"/>
</dbReference>
<dbReference type="InterPro" id="IPR029026">
    <property type="entry name" value="tRNA_m1G_MTases_N"/>
</dbReference>
<dbReference type="Pfam" id="PF02590">
    <property type="entry name" value="SPOUT_MTase"/>
    <property type="match status" value="1"/>
</dbReference>
<gene>
    <name evidence="6" type="primary">rlmH</name>
    <name evidence="7" type="ORF">CEY11_20405</name>
</gene>
<dbReference type="NCBIfam" id="NF000986">
    <property type="entry name" value="PRK00103.1-4"/>
    <property type="match status" value="1"/>
</dbReference>
<reference evidence="8" key="1">
    <citation type="submission" date="2017-06" db="EMBL/GenBank/DDBJ databases">
        <title>Herbaspirillum phytohormonus sp. nov., isolated from the root nodule of Robinia pseudoacacia in lead-zinc mine.</title>
        <authorList>
            <person name="Fan M."/>
            <person name="Lin Y."/>
        </authorList>
    </citation>
    <scope>NUCLEOTIDE SEQUENCE [LARGE SCALE GENOMIC DNA]</scope>
    <source>
        <strain evidence="8">SC-089</strain>
    </source>
</reference>
<dbReference type="PANTHER" id="PTHR33603:SF1">
    <property type="entry name" value="RIBOSOMAL RNA LARGE SUBUNIT METHYLTRANSFERASE H"/>
    <property type="match status" value="1"/>
</dbReference>
<comment type="catalytic activity">
    <reaction evidence="6">
        <text>pseudouridine(1915) in 23S rRNA + S-adenosyl-L-methionine = N(3)-methylpseudouridine(1915) in 23S rRNA + S-adenosyl-L-homocysteine + H(+)</text>
        <dbReference type="Rhea" id="RHEA:42752"/>
        <dbReference type="Rhea" id="RHEA-COMP:10221"/>
        <dbReference type="Rhea" id="RHEA-COMP:10222"/>
        <dbReference type="ChEBI" id="CHEBI:15378"/>
        <dbReference type="ChEBI" id="CHEBI:57856"/>
        <dbReference type="ChEBI" id="CHEBI:59789"/>
        <dbReference type="ChEBI" id="CHEBI:65314"/>
        <dbReference type="ChEBI" id="CHEBI:74486"/>
        <dbReference type="EC" id="2.1.1.177"/>
    </reaction>
</comment>
<keyword evidence="4 6" id="KW-0949">S-adenosyl-L-methionine</keyword>
<evidence type="ECO:0000256" key="6">
    <source>
        <dbReference type="HAMAP-Rule" id="MF_00658"/>
    </source>
</evidence>
<dbReference type="Gene3D" id="3.40.1280.10">
    <property type="match status" value="1"/>
</dbReference>
<sequence>MKLLVLAVGVRMPAWVQDAWHDYARRMPPDCALELREIKPEPRSSGKSVEQMMQAEARRLQAAVPPQALCIALDERGRDLSTAKLASELEQWRASGRDVAFLVGGPDGLDAQLKQRCASLLRLSSLTLPHPMVRVILAEQLYRAWAIMNNHPYHRA</sequence>